<sequence length="183" mass="20322">MYPVKRSSARLELRELTIEDVDAVLSIYGSPEATEHLSFEPRTREQVGHIVARSIASATAEPRSEYALALVERGTNGLIGFGRLAMDPHQQRAATFGFALRPDAWGVGYGVETVRLLLALGFEELGLHRIWGARSPLNEASARTMRAAGMVEEGTIRGHIEKAGRWRDSVVHSMLEDEWRRLG</sequence>
<name>A0ABQ3TXM1_STRHY</name>
<dbReference type="InterPro" id="IPR016181">
    <property type="entry name" value="Acyl_CoA_acyltransferase"/>
</dbReference>
<evidence type="ECO:0000313" key="2">
    <source>
        <dbReference type="EMBL" id="GHJ28109.1"/>
    </source>
</evidence>
<dbReference type="InterPro" id="IPR051531">
    <property type="entry name" value="N-acetyltransferase"/>
</dbReference>
<dbReference type="PANTHER" id="PTHR43792">
    <property type="entry name" value="GNAT FAMILY, PUTATIVE (AFU_ORTHOLOGUE AFUA_3G00765)-RELATED-RELATED"/>
    <property type="match status" value="1"/>
</dbReference>
<dbReference type="Pfam" id="PF13302">
    <property type="entry name" value="Acetyltransf_3"/>
    <property type="match status" value="1"/>
</dbReference>
<dbReference type="Proteomes" id="UP001054854">
    <property type="component" value="Unassembled WGS sequence"/>
</dbReference>
<dbReference type="SUPFAM" id="SSF55729">
    <property type="entry name" value="Acyl-CoA N-acyltransferases (Nat)"/>
    <property type="match status" value="1"/>
</dbReference>
<dbReference type="PANTHER" id="PTHR43792:SF1">
    <property type="entry name" value="N-ACETYLTRANSFERASE DOMAIN-CONTAINING PROTEIN"/>
    <property type="match status" value="1"/>
</dbReference>
<evidence type="ECO:0000259" key="1">
    <source>
        <dbReference type="PROSITE" id="PS51186"/>
    </source>
</evidence>
<reference evidence="2" key="1">
    <citation type="submission" date="2024-05" db="EMBL/GenBank/DDBJ databases">
        <title>Whole genome shotgun sequence of Streptomyces hygroscopicus NBRC 113678.</title>
        <authorList>
            <person name="Komaki H."/>
            <person name="Tamura T."/>
        </authorList>
    </citation>
    <scope>NUCLEOTIDE SEQUENCE</scope>
    <source>
        <strain evidence="2">N11-34</strain>
    </source>
</reference>
<feature type="domain" description="N-acetyltransferase" evidence="1">
    <location>
        <begin position="11"/>
        <end position="171"/>
    </location>
</feature>
<dbReference type="Gene3D" id="3.40.630.30">
    <property type="match status" value="1"/>
</dbReference>
<comment type="caution">
    <text evidence="2">The sequence shown here is derived from an EMBL/GenBank/DDBJ whole genome shotgun (WGS) entry which is preliminary data.</text>
</comment>
<accession>A0ABQ3TXM1</accession>
<dbReference type="EMBL" id="BNEK01000003">
    <property type="protein sequence ID" value="GHJ28109.1"/>
    <property type="molecule type" value="Genomic_DNA"/>
</dbReference>
<keyword evidence="3" id="KW-1185">Reference proteome</keyword>
<dbReference type="RefSeq" id="WP_236256891.1">
    <property type="nucleotide sequence ID" value="NZ_BNEK01000003.1"/>
</dbReference>
<gene>
    <name evidence="2" type="ORF">TPA0910_25420</name>
</gene>
<protein>
    <submittedName>
        <fullName evidence="2">N-acetyltransferase</fullName>
    </submittedName>
</protein>
<dbReference type="InterPro" id="IPR000182">
    <property type="entry name" value="GNAT_dom"/>
</dbReference>
<evidence type="ECO:0000313" key="3">
    <source>
        <dbReference type="Proteomes" id="UP001054854"/>
    </source>
</evidence>
<proteinExistence type="predicted"/>
<dbReference type="PROSITE" id="PS51186">
    <property type="entry name" value="GNAT"/>
    <property type="match status" value="1"/>
</dbReference>
<organism evidence="2 3">
    <name type="scientific">Streptomyces hygroscopicus</name>
    <dbReference type="NCBI Taxonomy" id="1912"/>
    <lineage>
        <taxon>Bacteria</taxon>
        <taxon>Bacillati</taxon>
        <taxon>Actinomycetota</taxon>
        <taxon>Actinomycetes</taxon>
        <taxon>Kitasatosporales</taxon>
        <taxon>Streptomycetaceae</taxon>
        <taxon>Streptomyces</taxon>
        <taxon>Streptomyces violaceusniger group</taxon>
    </lineage>
</organism>